<dbReference type="Pfam" id="PF00501">
    <property type="entry name" value="AMP-binding"/>
    <property type="match status" value="1"/>
</dbReference>
<dbReference type="Gene3D" id="3.40.50.12780">
    <property type="entry name" value="N-terminal domain of ligase-like"/>
    <property type="match status" value="1"/>
</dbReference>
<dbReference type="InterPro" id="IPR020845">
    <property type="entry name" value="AMP-binding_CS"/>
</dbReference>
<keyword evidence="2" id="KW-0436">Ligase</keyword>
<dbReference type="InterPro" id="IPR045851">
    <property type="entry name" value="AMP-bd_C_sf"/>
</dbReference>
<dbReference type="PANTHER" id="PTHR43767">
    <property type="entry name" value="LONG-CHAIN-FATTY-ACID--COA LIGASE"/>
    <property type="match status" value="1"/>
</dbReference>
<evidence type="ECO:0000259" key="1">
    <source>
        <dbReference type="Pfam" id="PF00501"/>
    </source>
</evidence>
<dbReference type="Gene3D" id="3.30.300.30">
    <property type="match status" value="1"/>
</dbReference>
<dbReference type="InterPro" id="IPR042099">
    <property type="entry name" value="ANL_N_sf"/>
</dbReference>
<evidence type="ECO:0000313" key="3">
    <source>
        <dbReference type="Proteomes" id="UP000294980"/>
    </source>
</evidence>
<reference evidence="2 3" key="1">
    <citation type="submission" date="2019-03" db="EMBL/GenBank/DDBJ databases">
        <title>Genomic Encyclopedia of Type Strains, Phase IV (KMG-IV): sequencing the most valuable type-strain genomes for metagenomic binning, comparative biology and taxonomic classification.</title>
        <authorList>
            <person name="Goeker M."/>
        </authorList>
    </citation>
    <scope>NUCLEOTIDE SEQUENCE [LARGE SCALE GENOMIC DNA]</scope>
    <source>
        <strain evidence="2 3">DSM 23344</strain>
    </source>
</reference>
<evidence type="ECO:0000313" key="2">
    <source>
        <dbReference type="EMBL" id="TCO75882.1"/>
    </source>
</evidence>
<dbReference type="NCBIfam" id="NF006754">
    <property type="entry name" value="PRK09274.1"/>
    <property type="match status" value="1"/>
</dbReference>
<sequence>MTAPHPEQGNTGPCNVAAALVEQARRQPQRPAIHYPVGAHRGTVDYHSATYAELDALSDCYARGLKHYGIERGARVALMVPPGLDFFALFFALFKAGIVPVLIDPGIGLKPLKTCLAEAEPEAFIGITRAQLARVILRWSPHSIHRNVTLGPRLGWGGLSLRGLARRGGVTGPPVLADTRAEEIAAILFTSGSTGIPKGVVYRHRHFTAQVDMLRATFGIEPGEVDLATFPPFALFDPALGMTTVVPYMDPTRPARANPDYLAQAIDRFSVTNVFGSPALLKVLGTHCREKQRRLPTLRRVLSAGAAVPADTVSLMQQAMPADGRVYTPYGATECLPVACISSHELSPELIAATREGAGTCVGRPVAPNEVAILRLCDEALETFAADDLLAAGAVGEIIVRGPTTTDRYWQRSEQTRLAKTADTQGRLWHRMGDAGYLDTQGRLWFCGRKSQRVRTAQGDLFADQIEAIFNTLDDVERCALVGVGEAGEQVPVLCVELHRAGSGQPPACRQAVEAAVRSKATGHAALQSLGAVLFHPGFPVDIRHNSKINRQVLAAWAALQCADARRQQQPAITDTNASTEGRRL</sequence>
<dbReference type="RefSeq" id="WP_117315978.1">
    <property type="nucleotide sequence ID" value="NZ_QQSW01000005.1"/>
</dbReference>
<feature type="domain" description="AMP-dependent synthetase/ligase" evidence="1">
    <location>
        <begin position="22"/>
        <end position="410"/>
    </location>
</feature>
<dbReference type="AlphaFoldDB" id="A0A4R2KSV7"/>
<dbReference type="SUPFAM" id="SSF56801">
    <property type="entry name" value="Acetyl-CoA synthetase-like"/>
    <property type="match status" value="1"/>
</dbReference>
<dbReference type="EMBL" id="SLWX01000006">
    <property type="protein sequence ID" value="TCO75882.1"/>
    <property type="molecule type" value="Genomic_DNA"/>
</dbReference>
<gene>
    <name evidence="2" type="ORF">EV688_10672</name>
</gene>
<dbReference type="PROSITE" id="PS00455">
    <property type="entry name" value="AMP_BINDING"/>
    <property type="match status" value="1"/>
</dbReference>
<organism evidence="2 3">
    <name type="scientific">Chromatocurvus halotolerans</name>
    <dbReference type="NCBI Taxonomy" id="1132028"/>
    <lineage>
        <taxon>Bacteria</taxon>
        <taxon>Pseudomonadati</taxon>
        <taxon>Pseudomonadota</taxon>
        <taxon>Gammaproteobacteria</taxon>
        <taxon>Cellvibrionales</taxon>
        <taxon>Halieaceae</taxon>
        <taxon>Chromatocurvus</taxon>
    </lineage>
</organism>
<keyword evidence="3" id="KW-1185">Reference proteome</keyword>
<dbReference type="PANTHER" id="PTHR43767:SF1">
    <property type="entry name" value="NONRIBOSOMAL PEPTIDE SYNTHASE PES1 (EUROFUNG)-RELATED"/>
    <property type="match status" value="1"/>
</dbReference>
<proteinExistence type="predicted"/>
<dbReference type="GO" id="GO:0016878">
    <property type="term" value="F:acid-thiol ligase activity"/>
    <property type="evidence" value="ECO:0007669"/>
    <property type="project" value="UniProtKB-ARBA"/>
</dbReference>
<name>A0A4R2KSV7_9GAMM</name>
<dbReference type="InterPro" id="IPR050237">
    <property type="entry name" value="ATP-dep_AMP-bd_enzyme"/>
</dbReference>
<protein>
    <submittedName>
        <fullName evidence="2">Acyl-CoA synthetase (AMP-forming)/AMP-acid ligase II</fullName>
    </submittedName>
</protein>
<dbReference type="InterPro" id="IPR000873">
    <property type="entry name" value="AMP-dep_synth/lig_dom"/>
</dbReference>
<dbReference type="OrthoDB" id="334507at2"/>
<accession>A0A4R2KSV7</accession>
<comment type="caution">
    <text evidence="2">The sequence shown here is derived from an EMBL/GenBank/DDBJ whole genome shotgun (WGS) entry which is preliminary data.</text>
</comment>
<dbReference type="Proteomes" id="UP000294980">
    <property type="component" value="Unassembled WGS sequence"/>
</dbReference>